<feature type="signal peptide" evidence="4">
    <location>
        <begin position="1"/>
        <end position="22"/>
    </location>
</feature>
<dbReference type="InterPro" id="IPR051685">
    <property type="entry name" value="Ycf3/AcsC/BcsC/TPR_MFPF"/>
</dbReference>
<sequence length="701" mass="75943">MKRTRLALIVAAIGFFASSSQAATLTDDILPDLEARDLMDPGTKGRSLDYLKLPEQLALQNAQKKFSEVVAILNEELTLRADYASILKLAPEVRKYLPDDQKLLWMHALALAATGALDEAREVLALDAAADVFETSPLPHLAAAMLALRSGNTDEAARQAKQALKRDPKHAYAHNLLGTIEGRLNNMEAARKSFVEAVRYAPESPIYLRNLGLAEFARDRIQLAAQALEEALELDANDCVSLIALAQVNEASQRFSEAEKLIGRCLKSNAGEGRAAAYLIRMQLAQNRFEAALETAKRYASVLVGPETVKAEINLMMNRPRVALNGLENHKASVQKALALAMSGDLQSALNQFETIRASSGTQTPANAMAEAALSVALGVPISPETRATINAEESLNAPLAWFDALAAASSQGAAAAASAAIRADGLLPGVSFKGVPSSDWAVLSDARNRSKAALGMLWLLREYDLTARAEFNEVLESSVVQQLRYFAAIADIRLEEMQSARSKLLAASSEAPQYYSAHILLGEVELKFGRMPEALDSYRKAVEIVEDGGALLKIGVLADTLGKADIAEDALRRFIVLFPKSYIGYNQLAWVFIQREISLEEALDLANTADALQPGNASILDNIGWLHYLNGDPNLAAIPLREANRRSGSQNPDILFHLAVVEAEVGAKERSLELLNRFAKVAPANHAAAAKAKRLREQLQ</sequence>
<evidence type="ECO:0000256" key="2">
    <source>
        <dbReference type="ARBA" id="ARBA00022803"/>
    </source>
</evidence>
<dbReference type="Pfam" id="PF13432">
    <property type="entry name" value="TPR_16"/>
    <property type="match status" value="3"/>
</dbReference>
<name>A0A1Y5TKH9_9RHOB</name>
<dbReference type="SUPFAM" id="SSF48452">
    <property type="entry name" value="TPR-like"/>
    <property type="match status" value="2"/>
</dbReference>
<dbReference type="OrthoDB" id="7877418at2"/>
<dbReference type="InterPro" id="IPR019734">
    <property type="entry name" value="TPR_rpt"/>
</dbReference>
<organism evidence="5 6">
    <name type="scientific">Roseovarius litorisediminis</name>
    <dbReference type="NCBI Taxonomy" id="1312363"/>
    <lineage>
        <taxon>Bacteria</taxon>
        <taxon>Pseudomonadati</taxon>
        <taxon>Pseudomonadota</taxon>
        <taxon>Alphaproteobacteria</taxon>
        <taxon>Rhodobacterales</taxon>
        <taxon>Roseobacteraceae</taxon>
        <taxon>Roseovarius</taxon>
    </lineage>
</organism>
<feature type="repeat" description="TPR" evidence="3">
    <location>
        <begin position="171"/>
        <end position="204"/>
    </location>
</feature>
<reference evidence="5 6" key="1">
    <citation type="submission" date="2017-03" db="EMBL/GenBank/DDBJ databases">
        <authorList>
            <person name="Afonso C.L."/>
            <person name="Miller P.J."/>
            <person name="Scott M.A."/>
            <person name="Spackman E."/>
            <person name="Goraichik I."/>
            <person name="Dimitrov K.M."/>
            <person name="Suarez D.L."/>
            <person name="Swayne D.E."/>
        </authorList>
    </citation>
    <scope>NUCLEOTIDE SEQUENCE [LARGE SCALE GENOMIC DNA]</scope>
    <source>
        <strain evidence="5 6">CECT 8287</strain>
    </source>
</reference>
<evidence type="ECO:0000313" key="6">
    <source>
        <dbReference type="Proteomes" id="UP000193827"/>
    </source>
</evidence>
<dbReference type="PANTHER" id="PTHR44943">
    <property type="entry name" value="CELLULOSE SYNTHASE OPERON PROTEIN C"/>
    <property type="match status" value="1"/>
</dbReference>
<dbReference type="Gene3D" id="1.25.40.10">
    <property type="entry name" value="Tetratricopeptide repeat domain"/>
    <property type="match status" value="3"/>
</dbReference>
<evidence type="ECO:0000256" key="3">
    <source>
        <dbReference type="PROSITE-ProRule" id="PRU00339"/>
    </source>
</evidence>
<dbReference type="PANTHER" id="PTHR44943:SF8">
    <property type="entry name" value="TPR REPEAT-CONTAINING PROTEIN MJ0263"/>
    <property type="match status" value="1"/>
</dbReference>
<dbReference type="SMART" id="SM00028">
    <property type="entry name" value="TPR"/>
    <property type="match status" value="6"/>
</dbReference>
<keyword evidence="5" id="KW-0449">Lipoprotein</keyword>
<proteinExistence type="predicted"/>
<protein>
    <submittedName>
        <fullName evidence="5">Lipoprotein NlpI</fullName>
    </submittedName>
</protein>
<dbReference type="Proteomes" id="UP000193827">
    <property type="component" value="Unassembled WGS sequence"/>
</dbReference>
<dbReference type="RefSeq" id="WP_085893825.1">
    <property type="nucleotide sequence ID" value="NZ_FWFL01000012.1"/>
</dbReference>
<feature type="repeat" description="TPR" evidence="3">
    <location>
        <begin position="205"/>
        <end position="238"/>
    </location>
</feature>
<keyword evidence="6" id="KW-1185">Reference proteome</keyword>
<dbReference type="EMBL" id="FWFL01000012">
    <property type="protein sequence ID" value="SLN65738.1"/>
    <property type="molecule type" value="Genomic_DNA"/>
</dbReference>
<evidence type="ECO:0000256" key="4">
    <source>
        <dbReference type="SAM" id="SignalP"/>
    </source>
</evidence>
<feature type="chain" id="PRO_5011966567" evidence="4">
    <location>
        <begin position="23"/>
        <end position="701"/>
    </location>
</feature>
<dbReference type="Pfam" id="PF13174">
    <property type="entry name" value="TPR_6"/>
    <property type="match status" value="1"/>
</dbReference>
<dbReference type="InterPro" id="IPR011990">
    <property type="entry name" value="TPR-like_helical_dom_sf"/>
</dbReference>
<keyword evidence="1" id="KW-0677">Repeat</keyword>
<feature type="repeat" description="TPR" evidence="3">
    <location>
        <begin position="516"/>
        <end position="549"/>
    </location>
</feature>
<accession>A0A1Y5TKH9</accession>
<keyword evidence="4" id="KW-0732">Signal</keyword>
<dbReference type="PROSITE" id="PS50005">
    <property type="entry name" value="TPR"/>
    <property type="match status" value="3"/>
</dbReference>
<keyword evidence="2 3" id="KW-0802">TPR repeat</keyword>
<evidence type="ECO:0000256" key="1">
    <source>
        <dbReference type="ARBA" id="ARBA00022737"/>
    </source>
</evidence>
<dbReference type="AlphaFoldDB" id="A0A1Y5TKH9"/>
<gene>
    <name evidence="5" type="ORF">PEL8287_03623</name>
</gene>
<evidence type="ECO:0000313" key="5">
    <source>
        <dbReference type="EMBL" id="SLN65738.1"/>
    </source>
</evidence>